<evidence type="ECO:0000256" key="7">
    <source>
        <dbReference type="ARBA" id="ARBA00023010"/>
    </source>
</evidence>
<dbReference type="PANTHER" id="PTHR33910:SF1">
    <property type="entry name" value="PROTEIN TRANSLOCASE SUBUNIT SECE"/>
    <property type="match status" value="1"/>
</dbReference>
<evidence type="ECO:0000313" key="11">
    <source>
        <dbReference type="EMBL" id="HIQ80565.1"/>
    </source>
</evidence>
<evidence type="ECO:0000256" key="3">
    <source>
        <dbReference type="ARBA" id="ARBA00022475"/>
    </source>
</evidence>
<dbReference type="HAMAP" id="MF_00422">
    <property type="entry name" value="SecE"/>
    <property type="match status" value="1"/>
</dbReference>
<keyword evidence="6 9" id="KW-1133">Transmembrane helix</keyword>
<dbReference type="GO" id="GO:0009306">
    <property type="term" value="P:protein secretion"/>
    <property type="evidence" value="ECO:0007669"/>
    <property type="project" value="UniProtKB-UniRule"/>
</dbReference>
<dbReference type="InterPro" id="IPR005807">
    <property type="entry name" value="SecE_bac"/>
</dbReference>
<dbReference type="NCBIfam" id="TIGR00964">
    <property type="entry name" value="secE_bact"/>
    <property type="match status" value="1"/>
</dbReference>
<keyword evidence="7 9" id="KW-0811">Translocation</keyword>
<dbReference type="InterPro" id="IPR001901">
    <property type="entry name" value="Translocase_SecE/Sec61-g"/>
</dbReference>
<comment type="caution">
    <text evidence="11">The sequence shown here is derived from an EMBL/GenBank/DDBJ whole genome shotgun (WGS) entry which is preliminary data.</text>
</comment>
<dbReference type="GO" id="GO:0005886">
    <property type="term" value="C:plasma membrane"/>
    <property type="evidence" value="ECO:0007669"/>
    <property type="project" value="UniProtKB-SubCell"/>
</dbReference>
<dbReference type="EMBL" id="DVFW01000024">
    <property type="protein sequence ID" value="HIQ80565.1"/>
    <property type="molecule type" value="Genomic_DNA"/>
</dbReference>
<dbReference type="GO" id="GO:0043952">
    <property type="term" value="P:protein transport by the Sec complex"/>
    <property type="evidence" value="ECO:0007669"/>
    <property type="project" value="UniProtKB-UniRule"/>
</dbReference>
<keyword evidence="2 9" id="KW-0813">Transport</keyword>
<accession>A0A9D0ZHD2</accession>
<comment type="subcellular location">
    <subcellularLocation>
        <location evidence="9">Cell membrane</location>
        <topology evidence="9">Single-pass membrane protein</topology>
    </subcellularLocation>
    <subcellularLocation>
        <location evidence="1">Membrane</location>
    </subcellularLocation>
</comment>
<dbReference type="Gene3D" id="1.20.5.1030">
    <property type="entry name" value="Preprotein translocase secy subunit"/>
    <property type="match status" value="1"/>
</dbReference>
<feature type="transmembrane region" description="Helical" evidence="9">
    <location>
        <begin position="50"/>
        <end position="71"/>
    </location>
</feature>
<gene>
    <name evidence="9 11" type="primary">secE</name>
    <name evidence="11" type="ORF">IAD32_04680</name>
</gene>
<evidence type="ECO:0000256" key="6">
    <source>
        <dbReference type="ARBA" id="ARBA00022989"/>
    </source>
</evidence>
<evidence type="ECO:0000256" key="10">
    <source>
        <dbReference type="SAM" id="MobiDB-lite"/>
    </source>
</evidence>
<protein>
    <recommendedName>
        <fullName evidence="9">Protein translocase subunit SecE</fullName>
    </recommendedName>
</protein>
<dbReference type="PANTHER" id="PTHR33910">
    <property type="entry name" value="PROTEIN TRANSLOCASE SUBUNIT SECE"/>
    <property type="match status" value="1"/>
</dbReference>
<dbReference type="AlphaFoldDB" id="A0A9D0ZHD2"/>
<keyword evidence="8 9" id="KW-0472">Membrane</keyword>
<feature type="region of interest" description="Disordered" evidence="10">
    <location>
        <begin position="1"/>
        <end position="21"/>
    </location>
</feature>
<dbReference type="GO" id="GO:0065002">
    <property type="term" value="P:intracellular protein transmembrane transport"/>
    <property type="evidence" value="ECO:0007669"/>
    <property type="project" value="UniProtKB-UniRule"/>
</dbReference>
<organism evidence="11 12">
    <name type="scientific">Candidatus Scatavimonas merdigallinarum</name>
    <dbReference type="NCBI Taxonomy" id="2840914"/>
    <lineage>
        <taxon>Bacteria</taxon>
        <taxon>Bacillati</taxon>
        <taxon>Bacillota</taxon>
        <taxon>Clostridia</taxon>
        <taxon>Eubacteriales</taxon>
        <taxon>Oscillospiraceae</taxon>
        <taxon>Oscillospiraceae incertae sedis</taxon>
        <taxon>Candidatus Scatavimonas</taxon>
    </lineage>
</organism>
<evidence type="ECO:0000256" key="5">
    <source>
        <dbReference type="ARBA" id="ARBA00022927"/>
    </source>
</evidence>
<keyword evidence="4 9" id="KW-0812">Transmembrane</keyword>
<evidence type="ECO:0000256" key="2">
    <source>
        <dbReference type="ARBA" id="ARBA00022448"/>
    </source>
</evidence>
<evidence type="ECO:0000313" key="12">
    <source>
        <dbReference type="Proteomes" id="UP000886787"/>
    </source>
</evidence>
<dbReference type="GO" id="GO:0008320">
    <property type="term" value="F:protein transmembrane transporter activity"/>
    <property type="evidence" value="ECO:0007669"/>
    <property type="project" value="UniProtKB-UniRule"/>
</dbReference>
<sequence>MADNKVEKKAPQKADKKSDKKPGIFSKIAKYFRECKGEIKKITWPAPKTVFKNMGIVVVMITVIGLFIFGLDQGLYALLGLIMNVASI</sequence>
<reference evidence="11" key="2">
    <citation type="journal article" date="2021" name="PeerJ">
        <title>Extensive microbial diversity within the chicken gut microbiome revealed by metagenomics and culture.</title>
        <authorList>
            <person name="Gilroy R."/>
            <person name="Ravi A."/>
            <person name="Getino M."/>
            <person name="Pursley I."/>
            <person name="Horton D.L."/>
            <person name="Alikhan N.F."/>
            <person name="Baker D."/>
            <person name="Gharbi K."/>
            <person name="Hall N."/>
            <person name="Watson M."/>
            <person name="Adriaenssens E.M."/>
            <person name="Foster-Nyarko E."/>
            <person name="Jarju S."/>
            <person name="Secka A."/>
            <person name="Antonio M."/>
            <person name="Oren A."/>
            <person name="Chaudhuri R.R."/>
            <person name="La Ragione R."/>
            <person name="Hildebrand F."/>
            <person name="Pallen M.J."/>
        </authorList>
    </citation>
    <scope>NUCLEOTIDE SEQUENCE</scope>
    <source>
        <strain evidence="11">ChiSjej1B19-3389</strain>
    </source>
</reference>
<dbReference type="InterPro" id="IPR038379">
    <property type="entry name" value="SecE_sf"/>
</dbReference>
<comment type="subunit">
    <text evidence="9">Component of the Sec protein translocase complex. Heterotrimer consisting of SecY, SecE and SecG subunits. The heterotrimers can form oligomers, although 1 heterotrimer is thought to be able to translocate proteins. Interacts with the ribosome. Interacts with SecDF, and other proteins may be involved. Interacts with SecA.</text>
</comment>
<evidence type="ECO:0000256" key="9">
    <source>
        <dbReference type="HAMAP-Rule" id="MF_00422"/>
    </source>
</evidence>
<evidence type="ECO:0000256" key="8">
    <source>
        <dbReference type="ARBA" id="ARBA00023136"/>
    </source>
</evidence>
<name>A0A9D0ZHD2_9FIRM</name>
<comment type="similarity">
    <text evidence="9">Belongs to the SecE/SEC61-gamma family.</text>
</comment>
<dbReference type="Proteomes" id="UP000886787">
    <property type="component" value="Unassembled WGS sequence"/>
</dbReference>
<comment type="function">
    <text evidence="9">Essential subunit of the Sec protein translocation channel SecYEG. Clamps together the 2 halves of SecY. May contact the channel plug during translocation.</text>
</comment>
<proteinExistence type="inferred from homology"/>
<evidence type="ECO:0000256" key="1">
    <source>
        <dbReference type="ARBA" id="ARBA00004370"/>
    </source>
</evidence>
<keyword evidence="5 9" id="KW-0653">Protein transport</keyword>
<dbReference type="Pfam" id="PF00584">
    <property type="entry name" value="SecE"/>
    <property type="match status" value="1"/>
</dbReference>
<evidence type="ECO:0000256" key="4">
    <source>
        <dbReference type="ARBA" id="ARBA00022692"/>
    </source>
</evidence>
<dbReference type="GO" id="GO:0006605">
    <property type="term" value="P:protein targeting"/>
    <property type="evidence" value="ECO:0007669"/>
    <property type="project" value="UniProtKB-UniRule"/>
</dbReference>
<reference evidence="11" key="1">
    <citation type="submission" date="2020-10" db="EMBL/GenBank/DDBJ databases">
        <authorList>
            <person name="Gilroy R."/>
        </authorList>
    </citation>
    <scope>NUCLEOTIDE SEQUENCE</scope>
    <source>
        <strain evidence="11">ChiSjej1B19-3389</strain>
    </source>
</reference>
<keyword evidence="3 9" id="KW-1003">Cell membrane</keyword>